<dbReference type="InterPro" id="IPR022041">
    <property type="entry name" value="Methyltransf_FA"/>
</dbReference>
<feature type="coiled-coil region" evidence="1">
    <location>
        <begin position="446"/>
        <end position="480"/>
    </location>
</feature>
<dbReference type="InterPro" id="IPR043188">
    <property type="entry name" value="DCDC1"/>
</dbReference>
<dbReference type="PROSITE" id="PS50309">
    <property type="entry name" value="DC"/>
    <property type="match status" value="1"/>
</dbReference>
<dbReference type="CDD" id="cd17159">
    <property type="entry name" value="DCX4_DCDC5"/>
    <property type="match status" value="1"/>
</dbReference>
<feature type="compositionally biased region" description="Acidic residues" evidence="2">
    <location>
        <begin position="1569"/>
        <end position="1580"/>
    </location>
</feature>
<protein>
    <submittedName>
        <fullName evidence="4">Doublecortin domain-containing protein 5</fullName>
    </submittedName>
</protein>
<evidence type="ECO:0000313" key="4">
    <source>
        <dbReference type="EMBL" id="OWF50678.1"/>
    </source>
</evidence>
<sequence>MPHRHHEQGDSGRPRLPAQTTSNLLYSKANTDMVSYEDLLIAQYLEELRKAKGEMKKSRDIPTSPYVQKLPHSDYGYLTKRRPASATSSSRPPSGHASYKPKIDAKFIADPNLWDPATPRSSVHRKGRPESAPVRQRSGRVRPLSGTSNISWLYGRRGYSAMRPISALTGRRIKSQYKKQPTTIRVTAFKNGSRENFVRVAAPTVKIFLEMCTDKLGLPFAARRIFLEDGIEVTDHRDIPMDGEVFVSTGENYKDPYKNIKRNMIISQGAKWTLSGVLIPEEGHIRTKTSKMSKRMKALTEKRRIRIIVYRNGMSTEPVEVVADLNKLDDFMVACTGKLDLRSHAKIVYDWEGNEVTHLTQTPVLDDCLQPGGTAILGPVWVSIGESFSATATLHYIRSIKQVLTDRLKDAQRYKTEINYAMQGQKETISITAILSMSEEELYTTHQLAEKEISQLKATLSSLKSKIATIEEVKIKEENEGANYRMSHIQEFSFDHKLVGRKGLRLKVYENGFYGEGQQFFFNIADALKGTGSDKDGRKRQLQRLLDDLSTNRVFSNPVNPKLTPVARRMFDRYGNEIKDILKLEYDQEIWVSFGEPFITPFFYCLQATFDRAKGYDLGDVNGISREANLESLDQFKSHHDFETHIGFPSDGYEKVKDPNVALHIKDDLMPLSELGQGGHYMQAKKDKSIVLYPEAAITQKVKKDKTLWPMEAQVWVISKRGYIYSKGMPTLCLAVSDTRVEFNISEKEGTSSGFVINMQKATSGNIYQQWKFNPDATISNLAHPDLVITYTGHKMGDEEAYVPIEGVSPGVRVYLVLMDKLTSRKEAGFQRFALKQERFDNLGQWKFNEATNQEWNKQAYSWPAREDGSLNEDYDWPMEGYIIPNAPPLHKSSGKNNLSGMTPLRLMCLKNGEQDVRKAIPVVGPNLTNMVKDLRSEKGDKSQQKGSQEAQPEDEEVSHGKEELELAMFLDHCTSLLDMPFAARRLFDQHGNEHFSLTRLKRDDVVYVSCGEAWSDPKMTKAEQQRRFLLSQLSQDVAKIRQYCALRNPENYVMEVEGNLVPGNRINVNQLWQSGMDDQDDDDKFDTRSRSSKASKAPSKASKAHSSKAGSEVGSHVTDDELRSSGDFGGQTAHEIAHERSEQRLNQLKWPWERLVNVENGNLDNDPEANKYTDREMYERYKPAPNPKISRDTLQRFVFEDGYLACQANRNLVLGVQEQEGRISQVTIVKRRPDDIYQRFVIKENGEIRAKHGQRTVLTVSLPANEPFSEDEEGRTLTYSGCAVTIQQRKTNMYGKSHQRWHYDAETGHIHAFKTNRYDKEITAANKADVCSYSIAQETEIDQPGYVAEVPMATPTDRQHIKEIRVCTSCARAMRGRYKLQKIRENTEFSCAMGQAKRLKLQQIGSFRVLNGKVDLSEHEAELTLENWEDTLTKLREETSVRTIAKEISVAKTPISMKIMAYKNGEGRLHQGKLICGSSIEGILGQCTYKLGMANAAQKIFTEDGTLVLEIDDLKDWAVNNYTSLMADQLQRIMAETDGKEGQDEGNEEEETQQPPQRTIKDKQPDTLQEEEEEEEEEEIKTITLRTKIQSGINYTYTKLSDHNFQLRQDRHLVFQVRACNDAHIALMQEDSDEKDKKMYEVVIGTNNNAKSSIRNKKEGVNRVEYDGRLLDGGSFRKFLITWEDGVISLYNEKDEEWQTVMSWKDPSPFPINYIGVSTSILASGVWIIDCPENKKGGQERGEGEGQDSPSNGALYTETAEGDQQESDKVNRERQKLLNQVTVPSEDVILRYPIEVWVSSGKEFIPPEKVESKMESQVKKRAFRSTVSLELDIEKHILRNMRARRIDDMSPGKYRSTRSTQHPVVIEGHWQDVTVEEQMKHDTVHKLETHLAEVKNNQKEKAKSLVNIGGRLYRQPNTKRVLVFPNGESVERATYVWGDTLEQILDSAKLRLGMWQPAKYLYNMEGRLMLKFDDINRDELLCVSGGKSFVRSQSFTVGIEIKANWARARKEYGPEGTDFVVEAQPNPTVYVDPFGPPELAMPLKADNKNAAPVQPK</sequence>
<dbReference type="PANTHER" id="PTHR46302">
    <property type="entry name" value="DOUBLECORTIN DOMAIN-CONTAINING PROTEIN 1"/>
    <property type="match status" value="1"/>
</dbReference>
<proteinExistence type="predicted"/>
<evidence type="ECO:0000259" key="3">
    <source>
        <dbReference type="PROSITE" id="PS50309"/>
    </source>
</evidence>
<reference evidence="4 5" key="1">
    <citation type="journal article" date="2017" name="Nat. Ecol. Evol.">
        <title>Scallop genome provides insights into evolution of bilaterian karyotype and development.</title>
        <authorList>
            <person name="Wang S."/>
            <person name="Zhang J."/>
            <person name="Jiao W."/>
            <person name="Li J."/>
            <person name="Xun X."/>
            <person name="Sun Y."/>
            <person name="Guo X."/>
            <person name="Huan P."/>
            <person name="Dong B."/>
            <person name="Zhang L."/>
            <person name="Hu X."/>
            <person name="Sun X."/>
            <person name="Wang J."/>
            <person name="Zhao C."/>
            <person name="Wang Y."/>
            <person name="Wang D."/>
            <person name="Huang X."/>
            <person name="Wang R."/>
            <person name="Lv J."/>
            <person name="Li Y."/>
            <person name="Zhang Z."/>
            <person name="Liu B."/>
            <person name="Lu W."/>
            <person name="Hui Y."/>
            <person name="Liang J."/>
            <person name="Zhou Z."/>
            <person name="Hou R."/>
            <person name="Li X."/>
            <person name="Liu Y."/>
            <person name="Li H."/>
            <person name="Ning X."/>
            <person name="Lin Y."/>
            <person name="Zhao L."/>
            <person name="Xing Q."/>
            <person name="Dou J."/>
            <person name="Li Y."/>
            <person name="Mao J."/>
            <person name="Guo H."/>
            <person name="Dou H."/>
            <person name="Li T."/>
            <person name="Mu C."/>
            <person name="Jiang W."/>
            <person name="Fu Q."/>
            <person name="Fu X."/>
            <person name="Miao Y."/>
            <person name="Liu J."/>
            <person name="Yu Q."/>
            <person name="Li R."/>
            <person name="Liao H."/>
            <person name="Li X."/>
            <person name="Kong Y."/>
            <person name="Jiang Z."/>
            <person name="Chourrout D."/>
            <person name="Li R."/>
            <person name="Bao Z."/>
        </authorList>
    </citation>
    <scope>NUCLEOTIDE SEQUENCE [LARGE SCALE GENOMIC DNA]</scope>
    <source>
        <strain evidence="4 5">PY_sf001</strain>
    </source>
</reference>
<feature type="region of interest" description="Disordered" evidence="2">
    <location>
        <begin position="111"/>
        <end position="143"/>
    </location>
</feature>
<feature type="region of interest" description="Disordered" evidence="2">
    <location>
        <begin position="1075"/>
        <end position="1130"/>
    </location>
</feature>
<dbReference type="SUPFAM" id="SSF50370">
    <property type="entry name" value="Ricin B-like lectins"/>
    <property type="match status" value="1"/>
</dbReference>
<feature type="compositionally biased region" description="Low complexity" evidence="2">
    <location>
        <begin position="1093"/>
        <end position="1102"/>
    </location>
</feature>
<dbReference type="PROSITE" id="PS50231">
    <property type="entry name" value="RICIN_B_LECTIN"/>
    <property type="match status" value="1"/>
</dbReference>
<dbReference type="Gene3D" id="2.80.10.50">
    <property type="match status" value="1"/>
</dbReference>
<evidence type="ECO:0000256" key="2">
    <source>
        <dbReference type="SAM" id="MobiDB-lite"/>
    </source>
</evidence>
<dbReference type="PANTHER" id="PTHR46302:SF3">
    <property type="entry name" value="DOUBLECORTIN DOMAIN-CONTAINING PROTEIN 1"/>
    <property type="match status" value="1"/>
</dbReference>
<dbReference type="GO" id="GO:0030496">
    <property type="term" value="C:midbody"/>
    <property type="evidence" value="ECO:0007669"/>
    <property type="project" value="TreeGrafter"/>
</dbReference>
<comment type="caution">
    <text evidence="4">The sequence shown here is derived from an EMBL/GenBank/DDBJ whole genome shotgun (WGS) entry which is preliminary data.</text>
</comment>
<dbReference type="Pfam" id="PF12248">
    <property type="entry name" value="Methyltransf_FA"/>
    <property type="match status" value="1"/>
</dbReference>
<feature type="region of interest" description="Disordered" evidence="2">
    <location>
        <begin position="1735"/>
        <end position="1772"/>
    </location>
</feature>
<dbReference type="Pfam" id="PF24478">
    <property type="entry name" value="DCX2_DCDC1"/>
    <property type="match status" value="2"/>
</dbReference>
<feature type="region of interest" description="Disordered" evidence="2">
    <location>
        <begin position="53"/>
        <end position="77"/>
    </location>
</feature>
<evidence type="ECO:0000313" key="5">
    <source>
        <dbReference type="Proteomes" id="UP000242188"/>
    </source>
</evidence>
<dbReference type="CDD" id="cd17156">
    <property type="entry name" value="DCX1_DCDC5"/>
    <property type="match status" value="1"/>
</dbReference>
<dbReference type="InterPro" id="IPR036572">
    <property type="entry name" value="Doublecortin_dom_sf"/>
</dbReference>
<dbReference type="InterPro" id="IPR056415">
    <property type="entry name" value="DCX2_DCDC1"/>
</dbReference>
<organism evidence="4 5">
    <name type="scientific">Mizuhopecten yessoensis</name>
    <name type="common">Japanese scallop</name>
    <name type="synonym">Patinopecten yessoensis</name>
    <dbReference type="NCBI Taxonomy" id="6573"/>
    <lineage>
        <taxon>Eukaryota</taxon>
        <taxon>Metazoa</taxon>
        <taxon>Spiralia</taxon>
        <taxon>Lophotrochozoa</taxon>
        <taxon>Mollusca</taxon>
        <taxon>Bivalvia</taxon>
        <taxon>Autobranchia</taxon>
        <taxon>Pteriomorphia</taxon>
        <taxon>Pectinida</taxon>
        <taxon>Pectinoidea</taxon>
        <taxon>Pectinidae</taxon>
        <taxon>Mizuhopecten</taxon>
    </lineage>
</organism>
<dbReference type="GO" id="GO:0035556">
    <property type="term" value="P:intracellular signal transduction"/>
    <property type="evidence" value="ECO:0007669"/>
    <property type="project" value="InterPro"/>
</dbReference>
<feature type="compositionally biased region" description="Basic and acidic residues" evidence="2">
    <location>
        <begin position="1735"/>
        <end position="1745"/>
    </location>
</feature>
<dbReference type="OrthoDB" id="9999986at2759"/>
<gene>
    <name evidence="4" type="ORF">KP79_PYT18210</name>
</gene>
<feature type="region of interest" description="Disordered" evidence="2">
    <location>
        <begin position="937"/>
        <end position="961"/>
    </location>
</feature>
<dbReference type="CDD" id="cd17155">
    <property type="entry name" value="DCX_DCDC1"/>
    <property type="match status" value="1"/>
</dbReference>
<keyword evidence="5" id="KW-1185">Reference proteome</keyword>
<dbReference type="GO" id="GO:0008017">
    <property type="term" value="F:microtubule binding"/>
    <property type="evidence" value="ECO:0007669"/>
    <property type="project" value="InterPro"/>
</dbReference>
<feature type="domain" description="Doublecortin" evidence="3">
    <location>
        <begin position="202"/>
        <end position="252"/>
    </location>
</feature>
<name>A0A210QPQ2_MIZYE</name>
<dbReference type="EMBL" id="NEDP02002502">
    <property type="protein sequence ID" value="OWF50678.1"/>
    <property type="molecule type" value="Genomic_DNA"/>
</dbReference>
<accession>A0A210QPQ2</accession>
<dbReference type="InterPro" id="IPR057424">
    <property type="entry name" value="Ubiquitin_DCDC1"/>
</dbReference>
<dbReference type="STRING" id="6573.A0A210QPQ2"/>
<dbReference type="GO" id="GO:1902412">
    <property type="term" value="P:regulation of mitotic cytokinesis"/>
    <property type="evidence" value="ECO:0007669"/>
    <property type="project" value="InterPro"/>
</dbReference>
<evidence type="ECO:0000256" key="1">
    <source>
        <dbReference type="SAM" id="Coils"/>
    </source>
</evidence>
<dbReference type="Proteomes" id="UP000242188">
    <property type="component" value="Unassembled WGS sequence"/>
</dbReference>
<dbReference type="InterPro" id="IPR035992">
    <property type="entry name" value="Ricin_B-like_lectins"/>
</dbReference>
<feature type="region of interest" description="Disordered" evidence="2">
    <location>
        <begin position="1539"/>
        <end position="1582"/>
    </location>
</feature>
<dbReference type="InterPro" id="IPR003533">
    <property type="entry name" value="Doublecortin_dom"/>
</dbReference>
<dbReference type="Pfam" id="PF25510">
    <property type="entry name" value="Ubiquitin_DCDC1"/>
    <property type="match status" value="1"/>
</dbReference>
<dbReference type="SUPFAM" id="SSF89837">
    <property type="entry name" value="Doublecortin (DC)"/>
    <property type="match status" value="4"/>
</dbReference>
<keyword evidence="1" id="KW-0175">Coiled coil</keyword>